<protein>
    <submittedName>
        <fullName evidence="4">Uncharacterized protein</fullName>
    </submittedName>
</protein>
<dbReference type="InterPro" id="IPR057525">
    <property type="entry name" value="UTP20_C"/>
</dbReference>
<name>A0A7I8IKW9_SPIIN</name>
<dbReference type="PANTHER" id="PTHR17695:SF11">
    <property type="entry name" value="SMALL SUBUNIT PROCESSOME COMPONENT 20 HOMOLOG"/>
    <property type="match status" value="1"/>
</dbReference>
<evidence type="ECO:0000313" key="4">
    <source>
        <dbReference type="EMBL" id="CAA2618809.1"/>
    </source>
</evidence>
<dbReference type="InterPro" id="IPR016024">
    <property type="entry name" value="ARM-type_fold"/>
</dbReference>
<dbReference type="Pfam" id="PF07539">
    <property type="entry name" value="UTP20_N"/>
    <property type="match status" value="1"/>
</dbReference>
<reference evidence="4 5" key="1">
    <citation type="submission" date="2019-12" db="EMBL/GenBank/DDBJ databases">
        <authorList>
            <person name="Scholz U."/>
            <person name="Mascher M."/>
            <person name="Fiebig A."/>
        </authorList>
    </citation>
    <scope>NUCLEOTIDE SEQUENCE</scope>
</reference>
<feature type="domain" description="U3 small nucleolar RNA-associated protein 20 C-terminal" evidence="3">
    <location>
        <begin position="2495"/>
        <end position="2589"/>
    </location>
</feature>
<evidence type="ECO:0000259" key="1">
    <source>
        <dbReference type="Pfam" id="PF07539"/>
    </source>
</evidence>
<accession>A0A7I8IKW9</accession>
<dbReference type="Pfam" id="PF23099">
    <property type="entry name" value="UTP20_C"/>
    <property type="match status" value="1"/>
</dbReference>
<dbReference type="Pfam" id="PF20416">
    <property type="entry name" value="UTP20"/>
    <property type="match status" value="1"/>
</dbReference>
<dbReference type="InterPro" id="IPR011989">
    <property type="entry name" value="ARM-like"/>
</dbReference>
<dbReference type="Gene3D" id="1.25.10.10">
    <property type="entry name" value="Leucine-rich Repeat Variant"/>
    <property type="match status" value="2"/>
</dbReference>
<gene>
    <name evidence="4" type="ORF">SI7747_04004976</name>
</gene>
<dbReference type="GO" id="GO:0030686">
    <property type="term" value="C:90S preribosome"/>
    <property type="evidence" value="ECO:0007669"/>
    <property type="project" value="TreeGrafter"/>
</dbReference>
<dbReference type="EMBL" id="CACRZD030000004">
    <property type="protein sequence ID" value="CAA6658531.1"/>
    <property type="molecule type" value="Genomic_DNA"/>
</dbReference>
<proteinExistence type="predicted"/>
<dbReference type="EMBL" id="LR743591">
    <property type="protein sequence ID" value="CAA2618809.1"/>
    <property type="molecule type" value="Genomic_DNA"/>
</dbReference>
<evidence type="ECO:0000259" key="3">
    <source>
        <dbReference type="Pfam" id="PF23099"/>
    </source>
</evidence>
<dbReference type="InterPro" id="IPR046523">
    <property type="entry name" value="UTP20_dom"/>
</dbReference>
<dbReference type="Proteomes" id="UP001189122">
    <property type="component" value="Unassembled WGS sequence"/>
</dbReference>
<dbReference type="GO" id="GO:0032040">
    <property type="term" value="C:small-subunit processome"/>
    <property type="evidence" value="ECO:0007669"/>
    <property type="project" value="TreeGrafter"/>
</dbReference>
<feature type="domain" description="U3 small nucleolar RNA-associated protein 20 N-terminal" evidence="1">
    <location>
        <begin position="836"/>
        <end position="1417"/>
    </location>
</feature>
<sequence length="2598" mass="294091">MAATQGVKCLNTSSGRRRFVFKTFTQRVNEIEIDVFRSLDPVKAEPSEGSSFFRDCLLEWRELNTAEDFISFYDEMMPFVQTLPQILLHKEKIFSELLSRVNMKAKLSLEPILRLIASFSRDILEDFLPLLQRLVNSFIELFENGGERDSDVLEQVFTSWSYILMYLQKYLIKDIANVLQITIDLRYYPNHYIQEFMAEALSFLLRSAPKTEVLKVRKKVVTEAAEDSSETRKTGASALLWHVMIGTSSRLHSKAEQVLRKCLSSFSGSDAVVDVVNGTLQRLCEVLEPKELNLACNCLLEEIHCSDDSGFIDHLNRLLSILVFIVQLRKGANICEIHYTYYFQCRNCLETVNKVFELMLSLLDVQSIVNELSATSQIVLDGALSSRVAFIHWRSITKDSPVLNAFKMPIISALDDRIISSPDEVLYLLLVFFEKAGEFHCSDSFIGQSKDSVSKIRRFFDEKLCFWSNMITKVSAEASQRPGLTICHSNFAMLWGILQNYSHFFCSNEKLSLITKFIEAVTQLLSAETDEIAGLSKTVWQSIAAASLVSYQKLLAGRKAGHAEISKILHIAGKISPLPSCYLLLRNISTLSLDRLDFIDFNNECSASAIKIFAENLSQSDKLLRTSTLRILSHFALLDKQPSKDDVRPSKKLKTEPSGNSFFVSTSRVIIVLISKIQMNIAAGKINDAYVPLLLNGLIGIVYNRFGSLWEPAIECLSVLLGRHKDLAWNQFIECLENVQLKFLSAGEVDMMSTDHPKPNGLVNCFNLSMATHSDSTPRGTVLGLLIRTLQKVPDIAEARSRQVVPLFLKFLGLENVDVSSGGSFGLENYLGKGWKSVLKDWLNLLRLLHNSRSLYLSQVLKNVLMNRLLDDTDPDTQLKVLDCMLNWKDDYLLPYGQHLKNLIIAKNLREELTTWTLAKESSQIQEAHRGFLVPIVIRILVPKVRKLKTLASRKHASVNHRRAILCFLTQLDVNELPLFFSLLLKPLFSSADGTSAHENQLHVLFDKFLALPLSFLQTELLSTMIAGLSSKKKFSFLHVVVDILRSFDEFHVKPFLDLLLAIVVKILSGAQIAPLFPETPLYRKRSNSEAKDLRSLCLKIFCFTLNKYGSHHICLQIWDIFFSSVKPLIDSFIQDISGSENPSSLLLCFVAMSKNPRCISLLDGFLPNIFSVLTVKTASESVTSSVLSFVENLLVLDSELDHEDDLVKKILMPHLKDLFSGLCQFFQRRRVSQRKTIIWPAMEEIRIFKLLGRYVNETSIAREFIDIMLPFFGKKGLNSDECLEGLHVIEGMLPMLDSVASRKILNVISMVLISARLDIKLLICKILDGLSVVDPSLAFLAKLVHDLNASSATELDEIDYDTRISAYDAVTVQLFSSLGHDRASIVLSQCFNDIASDLILRQTASRALVSFIDFAALFLGCDAKGHDDAKSDGLMLGNALNKETETVDANVWTRKQILKIIAKFFLQNMGETMNKEISSQKEWIILLREMVCKLPGVPALLSLRPLYSEDPEVDFFHNIFHLQTYRRAKALSCFRNAVSIGNLSEEMMQKVFVPLFLTMMFEVKGGKGEHLKNAFIESLASMSGQMQWKAYISFLMKIMWYIQKTHSKSDKQKILLRLLISVLDTFHFCSNENILALTTKNSISTVADPDVVQHTLQHKILPQIQKFLDVDSDRINAHMSLAALKILKLLPEEILESQLQTIIRRISNFLKSRLESIRDEARSVLAACLKELGVGYLNFIVKVLQATLKRGYECHVLGYTLNFILSKLFLKSDVGALDSCLEEILFIVENDILGRVSEEEAAKFASRMKETRKKKSFETLKLVSQNITFKTHALKLLSPIRKHLQNHLTIKAKAKLEKMLNCIASGIETNPSVDEKELLIFIYGLLEDGDALETVKLASTRLDNNNQQSPDVSKDEIHPIGNGFCSSHLILLFALRLLHNRLKNMKLDKKNEELLSSCLSSKYEDILSAAFKCLIPLTRLPLPSLELHADKIKILLLDITQRSSKVTSPLMQSCLKLLTVLLQTTTVSLSNDQLQMLVQFPIFIDIQAKPSHVALSLLKAIVARKLVVHEIYDLVVQISELMVTSQDDPIRKKCSQILLQFLVDYHISSKLFSKKKWYLFSYEHSSGREAVLEMLHAILVKLPPAVVENQAQSWFLHLVVALANDTDKNVQSMVGTVIKLLLGRISQKTLHPILEYSLSWYRGEKQHLWSAAAQVLGLLVDILKKGFLKYNISVLPVAKCIMDSAIDIITKDKDADWSTDVVPLWKEAYTTLLMLEKMLCQCPELYFDASFEEIWEAICKFLLHPHVWVRNTSNRLLALYFSQASDRRSIRHERSETGGALLLNPARLFLLAVSFCAQLKAQFLDDTASNLVIQNLLFSICGVHSHAKELGSTPIHAFWAALGPHEQRFYLDAFELLGSRKGRNAFLFHTASDMPQAPEGRNSKPQSLLVLPLLGKLGKIALTGDDVQTKMVFDCFRRLSSQLGHEGCTDYAVQLLSPLYRVCEGFSGKVISDEIKELATEVLEKMRGVLGADHFVRAYNEIRKTMKEKRDKRRQAEKLLAVINPMRHAQRKLRIAAKHRANKKKKISAMKMRNWKR</sequence>
<organism evidence="4">
    <name type="scientific">Spirodela intermedia</name>
    <name type="common">Intermediate duckweed</name>
    <dbReference type="NCBI Taxonomy" id="51605"/>
    <lineage>
        <taxon>Eukaryota</taxon>
        <taxon>Viridiplantae</taxon>
        <taxon>Streptophyta</taxon>
        <taxon>Embryophyta</taxon>
        <taxon>Tracheophyta</taxon>
        <taxon>Spermatophyta</taxon>
        <taxon>Magnoliopsida</taxon>
        <taxon>Liliopsida</taxon>
        <taxon>Araceae</taxon>
        <taxon>Lemnoideae</taxon>
        <taxon>Spirodela</taxon>
    </lineage>
</organism>
<dbReference type="InterPro" id="IPR011430">
    <property type="entry name" value="UTP20_N"/>
</dbReference>
<dbReference type="InterPro" id="IPR052575">
    <property type="entry name" value="SSU_processome_comp_20"/>
</dbReference>
<evidence type="ECO:0000259" key="2">
    <source>
        <dbReference type="Pfam" id="PF20416"/>
    </source>
</evidence>
<evidence type="ECO:0000313" key="5">
    <source>
        <dbReference type="Proteomes" id="UP001189122"/>
    </source>
</evidence>
<feature type="domain" description="U3 small nucleolar RNA-associated protein 20" evidence="2">
    <location>
        <begin position="1673"/>
        <end position="1886"/>
    </location>
</feature>
<dbReference type="PANTHER" id="PTHR17695">
    <property type="entry name" value="SMALL SUBUNIT PROCESSOME COMPONENT 20 HOMOLOG"/>
    <property type="match status" value="1"/>
</dbReference>
<dbReference type="SUPFAM" id="SSF48371">
    <property type="entry name" value="ARM repeat"/>
    <property type="match status" value="3"/>
</dbReference>
<keyword evidence="5" id="KW-1185">Reference proteome</keyword>